<sequence length="205" mass="22833">MQYLDTGNITRGIVESYQAIDPQSERLPSRARRKVTSGDIIYSSVRPIQKHYGLILSPAKNVLVSTGFTVIRANDRLVCPELLYLFLTQDSVTKTLQQIAEQSVSTYPSIKADDLGALQFPLPSSKEAAELQPALKDIFGAIDSNRQECKQLAKLRDALLPKLMSGEIDVSWIDLKQLNGHLVRLRTLVIVSRSTVYCMRAPFVG</sequence>
<name>A0A6F8SPR0_9ACTN</name>
<gene>
    <name evidence="3" type="ORF">ADCFC_22440</name>
</gene>
<dbReference type="CDD" id="cd16961">
    <property type="entry name" value="RMtype1_S_TRD-CR_like"/>
    <property type="match status" value="1"/>
</dbReference>
<dbReference type="SUPFAM" id="SSF116734">
    <property type="entry name" value="DNA methylase specificity domain"/>
    <property type="match status" value="1"/>
</dbReference>
<dbReference type="EMBL" id="AP022829">
    <property type="protein sequence ID" value="BCA89747.1"/>
    <property type="molecule type" value="Genomic_DNA"/>
</dbReference>
<dbReference type="InterPro" id="IPR044946">
    <property type="entry name" value="Restrct_endonuc_typeI_TRD_sf"/>
</dbReference>
<dbReference type="AlphaFoldDB" id="A0A6F8SPR0"/>
<dbReference type="RefSeq" id="WP_173114812.1">
    <property type="nucleotide sequence ID" value="NZ_AP022829.1"/>
</dbReference>
<protein>
    <submittedName>
        <fullName evidence="3">Uncharacterized protein</fullName>
    </submittedName>
</protein>
<dbReference type="GO" id="GO:0003677">
    <property type="term" value="F:DNA binding"/>
    <property type="evidence" value="ECO:0007669"/>
    <property type="project" value="UniProtKB-KW"/>
</dbReference>
<dbReference type="GO" id="GO:0009307">
    <property type="term" value="P:DNA restriction-modification system"/>
    <property type="evidence" value="ECO:0007669"/>
    <property type="project" value="UniProtKB-KW"/>
</dbReference>
<dbReference type="PANTHER" id="PTHR30408">
    <property type="entry name" value="TYPE-1 RESTRICTION ENZYME ECOKI SPECIFICITY PROTEIN"/>
    <property type="match status" value="1"/>
</dbReference>
<evidence type="ECO:0000256" key="1">
    <source>
        <dbReference type="ARBA" id="ARBA00022747"/>
    </source>
</evidence>
<evidence type="ECO:0000313" key="3">
    <source>
        <dbReference type="EMBL" id="BCA89747.1"/>
    </source>
</evidence>
<evidence type="ECO:0000313" key="4">
    <source>
        <dbReference type="Proteomes" id="UP000501727"/>
    </source>
</evidence>
<keyword evidence="4" id="KW-1185">Reference proteome</keyword>
<dbReference type="InterPro" id="IPR052021">
    <property type="entry name" value="Type-I_RS_S_subunit"/>
</dbReference>
<reference evidence="4" key="2">
    <citation type="submission" date="2020-03" db="EMBL/GenBank/DDBJ databases">
        <title>Complete Genome Sequence of Adlercreutzia sp. strain 8CFCBH1 Producing Equol, Isolated from Healthy Japanese Feces.</title>
        <authorList>
            <person name="Ogata Y."/>
            <person name="Sakamoto M."/>
            <person name="Ohkuma M."/>
            <person name="Hattori M."/>
            <person name="Suda W."/>
        </authorList>
    </citation>
    <scope>NUCLEOTIDE SEQUENCE [LARGE SCALE GENOMIC DNA]</scope>
    <source>
        <strain evidence="4">8CFCBH1</strain>
    </source>
</reference>
<evidence type="ECO:0000256" key="2">
    <source>
        <dbReference type="ARBA" id="ARBA00023125"/>
    </source>
</evidence>
<dbReference type="Proteomes" id="UP000501727">
    <property type="component" value="Chromosome"/>
</dbReference>
<reference evidence="4" key="1">
    <citation type="journal article" date="2020" name="Microbiol. Resour. Announc.">
        <title>Complete Genome Sequence of Adlercreutzia sp. Strain 8CFCBH1, a Potent Producer of Equol, Isolated from Healthy Japanese Feces.</title>
        <authorList>
            <person name="Ogata Y."/>
            <person name="Sakamoto M."/>
            <person name="Ohkuma M."/>
            <person name="Hattori M."/>
            <person name="Suda W."/>
        </authorList>
    </citation>
    <scope>NUCLEOTIDE SEQUENCE [LARGE SCALE GENOMIC DNA]</scope>
    <source>
        <strain evidence="4">8CFCBH1</strain>
    </source>
</reference>
<organism evidence="3 4">
    <name type="scientific">Adlercreutzia hattorii</name>
    <dbReference type="NCBI Taxonomy" id="2707299"/>
    <lineage>
        <taxon>Bacteria</taxon>
        <taxon>Bacillati</taxon>
        <taxon>Actinomycetota</taxon>
        <taxon>Coriobacteriia</taxon>
        <taxon>Eggerthellales</taxon>
        <taxon>Eggerthellaceae</taxon>
        <taxon>Adlercreutzia</taxon>
    </lineage>
</organism>
<dbReference type="Gene3D" id="3.90.220.20">
    <property type="entry name" value="DNA methylase specificity domains"/>
    <property type="match status" value="1"/>
</dbReference>
<keyword evidence="1" id="KW-0680">Restriction system</keyword>
<keyword evidence="2" id="KW-0238">DNA-binding</keyword>
<dbReference type="PANTHER" id="PTHR30408:SF13">
    <property type="entry name" value="TYPE I RESTRICTION ENZYME HINDI SPECIFICITY SUBUNIT"/>
    <property type="match status" value="1"/>
</dbReference>
<proteinExistence type="predicted"/>
<dbReference type="KEGG" id="ahat:ADCFC_23660"/>
<accession>A0A6F8SPR0</accession>